<feature type="domain" description="Bacterial type II secretion system protein E" evidence="2">
    <location>
        <begin position="107"/>
        <end position="260"/>
    </location>
</feature>
<sequence length="335" mass="34948">MASEIESLLEYALNIGASELIVTEGAPSAVRFAGRVCAVPESTALPFGSLLEFLGALDGESGTFVGGPWVNTKWRVKYFREALGNAAIFRPLMAECPDFTSLGAPASLDSLLGLSSGLVIFAGPACSGKTVTATSYVSAMCNSGILRFCDLDEGHELPVKTGESLKLVNTVGSTSEKLEQGLRSGTDLFWLGDFDGSSLISILRAAESGALVVLNVTAGNAVGVIDALLSGVSPENRDLVRTMLAASLKAVVVQRLLPAAAEGGGAVSAWEILFNTQNVAAHIRSGEQFKLTSVMASSSSEGMLLMDDCLAELVRSNYVTAEEAGRYVSNPARLA</sequence>
<gene>
    <name evidence="3" type="ORF">SAMN05661053_2364</name>
</gene>
<evidence type="ECO:0000313" key="4">
    <source>
        <dbReference type="Proteomes" id="UP000255423"/>
    </source>
</evidence>
<comment type="similarity">
    <text evidence="1">Belongs to the GSP E family.</text>
</comment>
<dbReference type="RefSeq" id="WP_109573287.1">
    <property type="nucleotide sequence ID" value="NZ_UHJL01000003.1"/>
</dbReference>
<dbReference type="Pfam" id="PF00437">
    <property type="entry name" value="T2SSE"/>
    <property type="match status" value="1"/>
</dbReference>
<dbReference type="InterPro" id="IPR027417">
    <property type="entry name" value="P-loop_NTPase"/>
</dbReference>
<reference evidence="3 4" key="1">
    <citation type="submission" date="2017-08" db="EMBL/GenBank/DDBJ databases">
        <authorList>
            <person name="de Groot N.N."/>
        </authorList>
    </citation>
    <scope>NUCLEOTIDE SEQUENCE [LARGE SCALE GENOMIC DNA]</scope>
    <source>
        <strain evidence="3 4">HM2</strain>
    </source>
</reference>
<accession>A0A380S823</accession>
<dbReference type="GO" id="GO:0016887">
    <property type="term" value="F:ATP hydrolysis activity"/>
    <property type="evidence" value="ECO:0007669"/>
    <property type="project" value="InterPro"/>
</dbReference>
<dbReference type="SUPFAM" id="SSF52540">
    <property type="entry name" value="P-loop containing nucleoside triphosphate hydrolases"/>
    <property type="match status" value="1"/>
</dbReference>
<dbReference type="EMBL" id="UHJL01000003">
    <property type="protein sequence ID" value="SUQ24950.1"/>
    <property type="molecule type" value="Genomic_DNA"/>
</dbReference>
<protein>
    <submittedName>
        <fullName evidence="3">Twitching motility protein PilT</fullName>
    </submittedName>
</protein>
<dbReference type="InterPro" id="IPR050921">
    <property type="entry name" value="T4SS_GSP_E_ATPase"/>
</dbReference>
<evidence type="ECO:0000259" key="2">
    <source>
        <dbReference type="Pfam" id="PF00437"/>
    </source>
</evidence>
<dbReference type="InterPro" id="IPR001482">
    <property type="entry name" value="T2SS/T4SS_dom"/>
</dbReference>
<evidence type="ECO:0000313" key="3">
    <source>
        <dbReference type="EMBL" id="SUQ24950.1"/>
    </source>
</evidence>
<dbReference type="Gene3D" id="3.40.50.300">
    <property type="entry name" value="P-loop containing nucleotide triphosphate hydrolases"/>
    <property type="match status" value="1"/>
</dbReference>
<dbReference type="AlphaFoldDB" id="A0A380S823"/>
<dbReference type="Proteomes" id="UP000255423">
    <property type="component" value="Unassembled WGS sequence"/>
</dbReference>
<proteinExistence type="inferred from homology"/>
<name>A0A380S823_FIBSU</name>
<dbReference type="PANTHER" id="PTHR30486">
    <property type="entry name" value="TWITCHING MOTILITY PROTEIN PILT"/>
    <property type="match status" value="1"/>
</dbReference>
<evidence type="ECO:0000256" key="1">
    <source>
        <dbReference type="ARBA" id="ARBA00006611"/>
    </source>
</evidence>
<organism evidence="3 4">
    <name type="scientific">Fibrobacter succinogenes</name>
    <name type="common">Bacteroides succinogenes</name>
    <dbReference type="NCBI Taxonomy" id="833"/>
    <lineage>
        <taxon>Bacteria</taxon>
        <taxon>Pseudomonadati</taxon>
        <taxon>Fibrobacterota</taxon>
        <taxon>Fibrobacteria</taxon>
        <taxon>Fibrobacterales</taxon>
        <taxon>Fibrobacteraceae</taxon>
        <taxon>Fibrobacter</taxon>
    </lineage>
</organism>
<dbReference type="PANTHER" id="PTHR30486:SF6">
    <property type="entry name" value="TYPE IV PILUS RETRACTATION ATPASE PILT"/>
    <property type="match status" value="1"/>
</dbReference>